<dbReference type="InterPro" id="IPR036388">
    <property type="entry name" value="WH-like_DNA-bd_sf"/>
</dbReference>
<dbReference type="InterPro" id="IPR000835">
    <property type="entry name" value="HTH_MarR-typ"/>
</dbReference>
<evidence type="ECO:0000256" key="4">
    <source>
        <dbReference type="ARBA" id="ARBA00023163"/>
    </source>
</evidence>
<dbReference type="PANTHER" id="PTHR42756:SF1">
    <property type="entry name" value="TRANSCRIPTIONAL REPRESSOR OF EMRAB OPERON"/>
    <property type="match status" value="1"/>
</dbReference>
<evidence type="ECO:0000256" key="3">
    <source>
        <dbReference type="ARBA" id="ARBA00023125"/>
    </source>
</evidence>
<dbReference type="Proteomes" id="UP000663970">
    <property type="component" value="Unassembled WGS sequence"/>
</dbReference>
<keyword evidence="2" id="KW-0805">Transcription regulation</keyword>
<dbReference type="PROSITE" id="PS50995">
    <property type="entry name" value="HTH_MARR_2"/>
    <property type="match status" value="1"/>
</dbReference>
<sequence>MDMAEEHLKLENQICFSIYAAAREMTKMYKPLLQKLDVTYPQYLVLLVLWEEDSMTVNELGRRLYLDSGTLTPMLKRMETSGLLERKRSPEDERRVIVTLTEQGRNAEKDASDIPFQVIDHLAMDEAELKQFKASLVKTLEHLHDRNEKS</sequence>
<dbReference type="EMBL" id="JAEKJY010000002">
    <property type="protein sequence ID" value="MBN8235172.1"/>
    <property type="molecule type" value="Genomic_DNA"/>
</dbReference>
<dbReference type="InterPro" id="IPR036390">
    <property type="entry name" value="WH_DNA-bd_sf"/>
</dbReference>
<dbReference type="SUPFAM" id="SSF46785">
    <property type="entry name" value="Winged helix' DNA-binding domain"/>
    <property type="match status" value="1"/>
</dbReference>
<name>A0ABS3DV10_9BACI</name>
<dbReference type="SMART" id="SM00347">
    <property type="entry name" value="HTH_MARR"/>
    <property type="match status" value="1"/>
</dbReference>
<gene>
    <name evidence="9" type="ORF">JF544_07905</name>
</gene>
<comment type="caution">
    <text evidence="9">The sequence shown here is derived from an EMBL/GenBank/DDBJ whole genome shotgun (WGS) entry which is preliminary data.</text>
</comment>
<dbReference type="Gene3D" id="1.10.10.10">
    <property type="entry name" value="Winged helix-like DNA-binding domain superfamily/Winged helix DNA-binding domain"/>
    <property type="match status" value="1"/>
</dbReference>
<evidence type="ECO:0000313" key="9">
    <source>
        <dbReference type="EMBL" id="MBN8235172.1"/>
    </source>
</evidence>
<evidence type="ECO:0000256" key="5">
    <source>
        <dbReference type="ARBA" id="ARBA00046337"/>
    </source>
</evidence>
<dbReference type="InterPro" id="IPR055166">
    <property type="entry name" value="Transc_reg_Sar_Rot_HTH"/>
</dbReference>
<evidence type="ECO:0000256" key="2">
    <source>
        <dbReference type="ARBA" id="ARBA00023015"/>
    </source>
</evidence>
<accession>A0ABS3DV10</accession>
<proteinExistence type="inferred from homology"/>
<protein>
    <recommendedName>
        <fullName evidence="6">HTH-type transcriptional regulator SarZ</fullName>
    </recommendedName>
    <alternativeName>
        <fullName evidence="7">Staphylococcal accessory regulator Z</fullName>
    </alternativeName>
</protein>
<evidence type="ECO:0000256" key="7">
    <source>
        <dbReference type="ARBA" id="ARBA00047207"/>
    </source>
</evidence>
<keyword evidence="4" id="KW-0804">Transcription</keyword>
<dbReference type="PRINTS" id="PR00598">
    <property type="entry name" value="HTHMARR"/>
</dbReference>
<evidence type="ECO:0000256" key="1">
    <source>
        <dbReference type="ARBA" id="ARBA00004496"/>
    </source>
</evidence>
<comment type="subcellular location">
    <subcellularLocation>
        <location evidence="1">Cytoplasm</location>
    </subcellularLocation>
</comment>
<reference evidence="9 10" key="1">
    <citation type="submission" date="2020-12" db="EMBL/GenBank/DDBJ databases">
        <title>Oil enriched cultivation method for isolating marine PHA-producing bacteria.</title>
        <authorList>
            <person name="Zheng W."/>
            <person name="Yu S."/>
            <person name="Huang Y."/>
        </authorList>
    </citation>
    <scope>NUCLEOTIDE SEQUENCE [LARGE SCALE GENOMIC DNA]</scope>
    <source>
        <strain evidence="9 10">SY-2-6</strain>
    </source>
</reference>
<keyword evidence="3" id="KW-0238">DNA-binding</keyword>
<comment type="similarity">
    <text evidence="5">Belongs to the SarZ family.</text>
</comment>
<organism evidence="9 10">
    <name type="scientific">Halobacillus kuroshimensis</name>
    <dbReference type="NCBI Taxonomy" id="302481"/>
    <lineage>
        <taxon>Bacteria</taxon>
        <taxon>Bacillati</taxon>
        <taxon>Bacillota</taxon>
        <taxon>Bacilli</taxon>
        <taxon>Bacillales</taxon>
        <taxon>Bacillaceae</taxon>
        <taxon>Halobacillus</taxon>
    </lineage>
</organism>
<evidence type="ECO:0000256" key="6">
    <source>
        <dbReference type="ARBA" id="ARBA00047188"/>
    </source>
</evidence>
<dbReference type="Pfam" id="PF22381">
    <property type="entry name" value="Staph_reg_Sar_Rot"/>
    <property type="match status" value="1"/>
</dbReference>
<keyword evidence="10" id="KW-1185">Reference proteome</keyword>
<evidence type="ECO:0000313" key="10">
    <source>
        <dbReference type="Proteomes" id="UP000663970"/>
    </source>
</evidence>
<evidence type="ECO:0000259" key="8">
    <source>
        <dbReference type="PROSITE" id="PS50995"/>
    </source>
</evidence>
<feature type="domain" description="HTH marR-type" evidence="8">
    <location>
        <begin position="11"/>
        <end position="149"/>
    </location>
</feature>
<dbReference type="PANTHER" id="PTHR42756">
    <property type="entry name" value="TRANSCRIPTIONAL REGULATOR, MARR"/>
    <property type="match status" value="1"/>
</dbReference>